<dbReference type="GO" id="GO:0046872">
    <property type="term" value="F:metal ion binding"/>
    <property type="evidence" value="ECO:0007669"/>
    <property type="project" value="UniProtKB-KW"/>
</dbReference>
<evidence type="ECO:0000313" key="16">
    <source>
        <dbReference type="Proteomes" id="UP000182062"/>
    </source>
</evidence>
<evidence type="ECO:0000256" key="10">
    <source>
        <dbReference type="PIRSR" id="PIRSR001084-2"/>
    </source>
</evidence>
<dbReference type="SUPFAM" id="SSF51445">
    <property type="entry name" value="(Trans)glycosidases"/>
    <property type="match status" value="1"/>
</dbReference>
<dbReference type="InterPro" id="IPR029062">
    <property type="entry name" value="Class_I_gatase-like"/>
</dbReference>
<dbReference type="InterPro" id="IPR003476">
    <property type="entry name" value="Glyco_hydro_42"/>
</dbReference>
<feature type="domain" description="Beta-galactosidase C-terminal" evidence="14">
    <location>
        <begin position="606"/>
        <end position="645"/>
    </location>
</feature>
<protein>
    <recommendedName>
        <fullName evidence="3 8">Beta-galactosidase</fullName>
        <shortName evidence="8">Beta-gal</shortName>
        <ecNumber evidence="3 8">3.2.1.23</ecNumber>
    </recommendedName>
</protein>
<dbReference type="GO" id="GO:0009341">
    <property type="term" value="C:beta-galactosidase complex"/>
    <property type="evidence" value="ECO:0007669"/>
    <property type="project" value="InterPro"/>
</dbReference>
<feature type="active site" description="Nucleophile" evidence="9">
    <location>
        <position position="304"/>
    </location>
</feature>
<sequence length="647" mass="74456">MYLGVDYYPEHWDHSLIDEDLTRMKEMGVNMIRIGEFAWHLMEKQEGNFDFSFFDHVIKKARNEGINVMFGTPTATFPAWLATKHPDILIEDINGNKKSFGGRRQYCFNSETYETYSLRIVEELVNHYKNEEAIVSWQVDNEFGHEGSDMCYCGQCLKAFQQFLEKKYGSIDELNKRWGTIFWGQNYNDFSEIPVPKVTVTVHNPAMMLDWARFRSASLAGFARKHIELVNKLKGGHQTVTTNLPGGFFDKWFDHNEFSRELDFVSYDNYPVWGGLKEPISPAHLSMTLDYVRGLKKENFWIVEELMGAQGHDIIGYLPRPNQAKAWAWHAFAHGCSNMLFFRWRGMNKGAEQYCLGILDANNRTTRKYKEVQQFFNEVKEYKTLFDSPVKSDVALVYDFDTIWSWRNQQQNASIDYTEEILRLYEPFHRQNTSIDVIKYDQDFSDYKVLLLPVAKVMDRELAGRLEEFAENGGTVVMSYRAGVKDRDNNLVFGNMIPGELSGLLGIEVEESESLQAGEAAPVVPAEGGSVSKAVSWRDLVKPLTARTLHRYDDRFYNEYSCVTENDFGSGRAYYIGAGVEGEIMHSLAKTIAENSGLKTIESNHGVEVITRTAEGKDYRVVVNHNGHEETFNSIELQPYECRIIEV</sequence>
<evidence type="ECO:0000256" key="6">
    <source>
        <dbReference type="ARBA" id="ARBA00022833"/>
    </source>
</evidence>
<feature type="domain" description="Glycoside hydrolase family 42 N-terminal" evidence="12">
    <location>
        <begin position="6"/>
        <end position="381"/>
    </location>
</feature>
<evidence type="ECO:0000256" key="11">
    <source>
        <dbReference type="PIRSR" id="PIRSR001084-3"/>
    </source>
</evidence>
<dbReference type="Gene3D" id="3.20.20.80">
    <property type="entry name" value="Glycosidases"/>
    <property type="match status" value="1"/>
</dbReference>
<feature type="domain" description="Beta-galactosidase trimerisation" evidence="13">
    <location>
        <begin position="393"/>
        <end position="598"/>
    </location>
</feature>
<dbReference type="PANTHER" id="PTHR36447:SF2">
    <property type="entry name" value="BETA-GALACTOSIDASE YESZ"/>
    <property type="match status" value="1"/>
</dbReference>
<organism evidence="15 16">
    <name type="scientific">Rossellomorea aquimaris</name>
    <dbReference type="NCBI Taxonomy" id="189382"/>
    <lineage>
        <taxon>Bacteria</taxon>
        <taxon>Bacillati</taxon>
        <taxon>Bacillota</taxon>
        <taxon>Bacilli</taxon>
        <taxon>Bacillales</taxon>
        <taxon>Bacillaceae</taxon>
        <taxon>Rossellomorea</taxon>
    </lineage>
</organism>
<reference evidence="15 16" key="1">
    <citation type="submission" date="2016-09" db="EMBL/GenBank/DDBJ databases">
        <title>Bacillus aquimaris SAMM genome sequence reveals colonization and biosurfactant production capacities.</title>
        <authorList>
            <person name="Waghmode S.R."/>
            <person name="Suryavanshi M.V."/>
        </authorList>
    </citation>
    <scope>NUCLEOTIDE SEQUENCE [LARGE SCALE GENOMIC DNA]</scope>
    <source>
        <strain evidence="15 16">SAMM</strain>
    </source>
</reference>
<keyword evidence="16" id="KW-1185">Reference proteome</keyword>
<proteinExistence type="inferred from homology"/>
<dbReference type="EMBL" id="MINN01000117">
    <property type="protein sequence ID" value="OIU69689.1"/>
    <property type="molecule type" value="Genomic_DNA"/>
</dbReference>
<dbReference type="Proteomes" id="UP000182062">
    <property type="component" value="Unassembled WGS sequence"/>
</dbReference>
<feature type="binding site" evidence="11">
    <location>
        <position position="107"/>
    </location>
    <ligand>
        <name>Zn(2+)</name>
        <dbReference type="ChEBI" id="CHEBI:29105"/>
    </ligand>
</feature>
<comment type="caution">
    <text evidence="15">The sequence shown here is derived from an EMBL/GenBank/DDBJ whole genome shotgun (WGS) entry which is preliminary data.</text>
</comment>
<feature type="binding site" evidence="10">
    <location>
        <position position="103"/>
    </location>
    <ligand>
        <name>substrate</name>
    </ligand>
</feature>
<dbReference type="SUPFAM" id="SSF52317">
    <property type="entry name" value="Class I glutamine amidotransferase-like"/>
    <property type="match status" value="1"/>
</dbReference>
<keyword evidence="7 8" id="KW-0326">Glycosidase</keyword>
<evidence type="ECO:0000256" key="8">
    <source>
        <dbReference type="PIRNR" id="PIRNR001084"/>
    </source>
</evidence>
<dbReference type="AlphaFoldDB" id="A0A1J6WUZ7"/>
<dbReference type="InterPro" id="IPR013739">
    <property type="entry name" value="Beta_galactosidase_C"/>
</dbReference>
<dbReference type="Pfam" id="PF08533">
    <property type="entry name" value="Glyco_hydro_42C"/>
    <property type="match status" value="1"/>
</dbReference>
<comment type="catalytic activity">
    <reaction evidence="1 8">
        <text>Hydrolysis of terminal non-reducing beta-D-galactose residues in beta-D-galactosides.</text>
        <dbReference type="EC" id="3.2.1.23"/>
    </reaction>
</comment>
<evidence type="ECO:0000259" key="14">
    <source>
        <dbReference type="Pfam" id="PF08533"/>
    </source>
</evidence>
<dbReference type="Pfam" id="PF02449">
    <property type="entry name" value="Glyco_hydro_42"/>
    <property type="match status" value="1"/>
</dbReference>
<evidence type="ECO:0000313" key="15">
    <source>
        <dbReference type="EMBL" id="OIU69689.1"/>
    </source>
</evidence>
<evidence type="ECO:0000259" key="12">
    <source>
        <dbReference type="Pfam" id="PF02449"/>
    </source>
</evidence>
<feature type="binding site" evidence="11">
    <location>
        <position position="153"/>
    </location>
    <ligand>
        <name>Zn(2+)</name>
        <dbReference type="ChEBI" id="CHEBI:29105"/>
    </ligand>
</feature>
<feature type="binding site" evidence="11">
    <location>
        <position position="151"/>
    </location>
    <ligand>
        <name>Zn(2+)</name>
        <dbReference type="ChEBI" id="CHEBI:29105"/>
    </ligand>
</feature>
<evidence type="ECO:0000259" key="13">
    <source>
        <dbReference type="Pfam" id="PF08532"/>
    </source>
</evidence>
<dbReference type="InterPro" id="IPR013738">
    <property type="entry name" value="Beta_galactosidase_Trimer"/>
</dbReference>
<dbReference type="Gene3D" id="3.40.50.880">
    <property type="match status" value="1"/>
</dbReference>
<evidence type="ECO:0000256" key="1">
    <source>
        <dbReference type="ARBA" id="ARBA00001412"/>
    </source>
</evidence>
<gene>
    <name evidence="15" type="ORF">BHE18_01860</name>
</gene>
<comment type="similarity">
    <text evidence="2 8">Belongs to the glycosyl hydrolase 42 family.</text>
</comment>
<dbReference type="InterPro" id="IPR017853">
    <property type="entry name" value="GH"/>
</dbReference>
<dbReference type="PANTHER" id="PTHR36447">
    <property type="entry name" value="BETA-GALACTOSIDASE GANA"/>
    <property type="match status" value="1"/>
</dbReference>
<accession>A0A1J6WUZ7</accession>
<evidence type="ECO:0000256" key="4">
    <source>
        <dbReference type="ARBA" id="ARBA00022723"/>
    </source>
</evidence>
<feature type="binding site" evidence="11">
    <location>
        <position position="156"/>
    </location>
    <ligand>
        <name>Zn(2+)</name>
        <dbReference type="ChEBI" id="CHEBI:29105"/>
    </ligand>
</feature>
<dbReference type="PIRSF" id="PIRSF001084">
    <property type="entry name" value="B-galactosidase"/>
    <property type="match status" value="1"/>
</dbReference>
<dbReference type="RefSeq" id="WP_071619794.1">
    <property type="nucleotide sequence ID" value="NZ_MINN01000117.1"/>
</dbReference>
<dbReference type="OrthoDB" id="9800974at2"/>
<evidence type="ECO:0000256" key="2">
    <source>
        <dbReference type="ARBA" id="ARBA00005940"/>
    </source>
</evidence>
<dbReference type="GO" id="GO:0004565">
    <property type="term" value="F:beta-galactosidase activity"/>
    <property type="evidence" value="ECO:0007669"/>
    <property type="project" value="UniProtKB-EC"/>
</dbReference>
<dbReference type="CDD" id="cd03143">
    <property type="entry name" value="A4_beta-galactosidase_middle_domain"/>
    <property type="match status" value="1"/>
</dbReference>
<feature type="binding site" evidence="10">
    <location>
        <position position="141"/>
    </location>
    <ligand>
        <name>substrate</name>
    </ligand>
</feature>
<evidence type="ECO:0000256" key="9">
    <source>
        <dbReference type="PIRSR" id="PIRSR001084-1"/>
    </source>
</evidence>
<evidence type="ECO:0000256" key="7">
    <source>
        <dbReference type="ARBA" id="ARBA00023295"/>
    </source>
</evidence>
<evidence type="ECO:0000256" key="3">
    <source>
        <dbReference type="ARBA" id="ARBA00012756"/>
    </source>
</evidence>
<name>A0A1J6WUZ7_9BACI</name>
<keyword evidence="5 8" id="KW-0378">Hydrolase</keyword>
<dbReference type="InterPro" id="IPR013529">
    <property type="entry name" value="Glyco_hydro_42_N"/>
</dbReference>
<dbReference type="EC" id="3.2.1.23" evidence="3 8"/>
<keyword evidence="6 11" id="KW-0862">Zinc</keyword>
<keyword evidence="4 11" id="KW-0479">Metal-binding</keyword>
<dbReference type="Pfam" id="PF08532">
    <property type="entry name" value="Glyco_hydro_42M"/>
    <property type="match status" value="1"/>
</dbReference>
<dbReference type="GO" id="GO:0006012">
    <property type="term" value="P:galactose metabolic process"/>
    <property type="evidence" value="ECO:0007669"/>
    <property type="project" value="InterPro"/>
</dbReference>
<feature type="active site" description="Proton donor" evidence="9">
    <location>
        <position position="142"/>
    </location>
</feature>
<evidence type="ECO:0000256" key="5">
    <source>
        <dbReference type="ARBA" id="ARBA00022801"/>
    </source>
</evidence>